<protein>
    <submittedName>
        <fullName evidence="1">Uncharacterized protein</fullName>
    </submittedName>
</protein>
<proteinExistence type="predicted"/>
<accession>A0A8J3P8T5</accession>
<gene>
    <name evidence="1" type="ORF">Cco03nite_52210</name>
</gene>
<name>A0A8J3P8T5_9ACTN</name>
<dbReference type="EMBL" id="BONI01000048">
    <property type="protein sequence ID" value="GIG08521.1"/>
    <property type="molecule type" value="Genomic_DNA"/>
</dbReference>
<comment type="caution">
    <text evidence="1">The sequence shown here is derived from an EMBL/GenBank/DDBJ whole genome shotgun (WGS) entry which is preliminary data.</text>
</comment>
<reference evidence="1 2" key="1">
    <citation type="submission" date="2021-01" db="EMBL/GenBank/DDBJ databases">
        <title>Whole genome shotgun sequence of Catellatospora coxensis NBRC 107359.</title>
        <authorList>
            <person name="Komaki H."/>
            <person name="Tamura T."/>
        </authorList>
    </citation>
    <scope>NUCLEOTIDE SEQUENCE [LARGE SCALE GENOMIC DNA]</scope>
    <source>
        <strain evidence="1 2">NBRC 107359</strain>
    </source>
</reference>
<dbReference type="Proteomes" id="UP000630887">
    <property type="component" value="Unassembled WGS sequence"/>
</dbReference>
<keyword evidence="2" id="KW-1185">Reference proteome</keyword>
<evidence type="ECO:0000313" key="2">
    <source>
        <dbReference type="Proteomes" id="UP000630887"/>
    </source>
</evidence>
<dbReference type="AlphaFoldDB" id="A0A8J3P8T5"/>
<sequence>MNPISVWPRPQHQLTSRKATVALVAFSADPLTPDAPLDARRFGMPAHPSVQGLDVRSHAREDDPDWFDSWHTGALAAIAARDLPDPAALRAARHCHMAQLEVDDPADLGHLQVAWAVAGWFVSQGSLAVLDAHAHRWHPAAAVAALAPDRPFALAAEAGVIVETGEGPGLAVHTRGLAKFARPDLIGMPEPGRRDLMAQALWRLARLSADGADIPVGQRMRFDEQHAFTTVAYQPDVNAPQVNLNNDGLLIVPA</sequence>
<dbReference type="RefSeq" id="WP_203694825.1">
    <property type="nucleotide sequence ID" value="NZ_BAAALC010000047.1"/>
</dbReference>
<organism evidence="1 2">
    <name type="scientific">Catellatospora coxensis</name>
    <dbReference type="NCBI Taxonomy" id="310354"/>
    <lineage>
        <taxon>Bacteria</taxon>
        <taxon>Bacillati</taxon>
        <taxon>Actinomycetota</taxon>
        <taxon>Actinomycetes</taxon>
        <taxon>Micromonosporales</taxon>
        <taxon>Micromonosporaceae</taxon>
        <taxon>Catellatospora</taxon>
    </lineage>
</organism>
<evidence type="ECO:0000313" key="1">
    <source>
        <dbReference type="EMBL" id="GIG08521.1"/>
    </source>
</evidence>